<accession>A0A8C4RT56</accession>
<keyword evidence="12" id="KW-0807">Transducer</keyword>
<feature type="transmembrane region" description="Helical" evidence="13">
    <location>
        <begin position="107"/>
        <end position="125"/>
    </location>
</feature>
<proteinExistence type="predicted"/>
<evidence type="ECO:0000256" key="3">
    <source>
        <dbReference type="ARBA" id="ARBA00022606"/>
    </source>
</evidence>
<evidence type="ECO:0000256" key="4">
    <source>
        <dbReference type="ARBA" id="ARBA00022692"/>
    </source>
</evidence>
<name>A0A8C4RT56_ERPCA</name>
<dbReference type="Pfam" id="PF13853">
    <property type="entry name" value="7tm_4"/>
    <property type="match status" value="1"/>
</dbReference>
<keyword evidence="4 13" id="KW-0812">Transmembrane</keyword>
<dbReference type="AlphaFoldDB" id="A0A8C4RT56"/>
<evidence type="ECO:0000256" key="5">
    <source>
        <dbReference type="ARBA" id="ARBA00022725"/>
    </source>
</evidence>
<evidence type="ECO:0000256" key="10">
    <source>
        <dbReference type="ARBA" id="ARBA00023170"/>
    </source>
</evidence>
<evidence type="ECO:0000256" key="12">
    <source>
        <dbReference type="ARBA" id="ARBA00023224"/>
    </source>
</evidence>
<keyword evidence="6 13" id="KW-1133">Transmembrane helix</keyword>
<dbReference type="PROSITE" id="PS50262">
    <property type="entry name" value="G_PROTEIN_RECEP_F1_2"/>
    <property type="match status" value="1"/>
</dbReference>
<dbReference type="InterPro" id="IPR000725">
    <property type="entry name" value="Olfact_rcpt"/>
</dbReference>
<dbReference type="PANTHER" id="PTHR26451:SF966">
    <property type="entry name" value="ODORANT RECEPTOR-RELATED"/>
    <property type="match status" value="1"/>
</dbReference>
<sequence>MKLSGNFISKEYSKYYGFYIRGFYALQNTEYYFIFLSVVYIITLLANFLIMSIIFFAESLHTPKYFAVFSLAVVDVSYSTAIIPKAIHTFLFNSRFVYFDTCLTQLFFVHYFCSLESFALCVLAYDRLIAICFPLRSNILNSNSRMTLIIMISWTVPLVVVIIMVSLIPRLPYCKTTVVNSYFCDHGPVFKIAFACFFVPFAFIVITYIFIVNALLKIASSESRWKAFKTCSTHLTLVTIFFTPILVTYLVAWVNVNIDTDTRILNTSLSATIPPLLNPIIYTLKTEEIMEHIRKFAKRRKTNALC</sequence>
<evidence type="ECO:0000256" key="7">
    <source>
        <dbReference type="ARBA" id="ARBA00023040"/>
    </source>
</evidence>
<feature type="transmembrane region" description="Helical" evidence="13">
    <location>
        <begin position="237"/>
        <end position="256"/>
    </location>
</feature>
<feature type="domain" description="G-protein coupled receptors family 1 profile" evidence="14">
    <location>
        <begin position="46"/>
        <end position="282"/>
    </location>
</feature>
<dbReference type="GO" id="GO:0004930">
    <property type="term" value="F:G protein-coupled receptor activity"/>
    <property type="evidence" value="ECO:0007669"/>
    <property type="project" value="UniProtKB-KW"/>
</dbReference>
<feature type="transmembrane region" description="Helical" evidence="13">
    <location>
        <begin position="146"/>
        <end position="169"/>
    </location>
</feature>
<protein>
    <recommendedName>
        <fullName evidence="14">G-protein coupled receptors family 1 profile domain-containing protein</fullName>
    </recommendedName>
</protein>
<dbReference type="Gene3D" id="1.20.1070.10">
    <property type="entry name" value="Rhodopsin 7-helix transmembrane proteins"/>
    <property type="match status" value="1"/>
</dbReference>
<dbReference type="InterPro" id="IPR052921">
    <property type="entry name" value="GPCR1_Superfamily_Member"/>
</dbReference>
<feature type="transmembrane region" description="Helical" evidence="13">
    <location>
        <begin position="65"/>
        <end position="87"/>
    </location>
</feature>
<evidence type="ECO:0000256" key="11">
    <source>
        <dbReference type="ARBA" id="ARBA00023180"/>
    </source>
</evidence>
<reference evidence="15" key="2">
    <citation type="submission" date="2025-08" db="UniProtKB">
        <authorList>
            <consortium name="Ensembl"/>
        </authorList>
    </citation>
    <scope>IDENTIFICATION</scope>
</reference>
<dbReference type="PRINTS" id="PR00245">
    <property type="entry name" value="OLFACTORYR"/>
</dbReference>
<keyword evidence="9" id="KW-1015">Disulfide bond</keyword>
<keyword evidence="10" id="KW-0675">Receptor</keyword>
<dbReference type="Proteomes" id="UP000694620">
    <property type="component" value="Chromosome 4"/>
</dbReference>
<dbReference type="GeneTree" id="ENSGT00950000182847"/>
<dbReference type="Ensembl" id="ENSECRT00000006648.1">
    <property type="protein sequence ID" value="ENSECRP00000006541.1"/>
    <property type="gene ID" value="ENSECRG00000004361.1"/>
</dbReference>
<evidence type="ECO:0000256" key="8">
    <source>
        <dbReference type="ARBA" id="ARBA00023136"/>
    </source>
</evidence>
<evidence type="ECO:0000256" key="6">
    <source>
        <dbReference type="ARBA" id="ARBA00022989"/>
    </source>
</evidence>
<keyword evidence="7" id="KW-0297">G-protein coupled receptor</keyword>
<dbReference type="FunFam" id="1.20.1070.10:FF:000024">
    <property type="entry name" value="Olfactory receptor"/>
    <property type="match status" value="1"/>
</dbReference>
<reference evidence="15" key="3">
    <citation type="submission" date="2025-09" db="UniProtKB">
        <authorList>
            <consortium name="Ensembl"/>
        </authorList>
    </citation>
    <scope>IDENTIFICATION</scope>
</reference>
<keyword evidence="5" id="KW-0552">Olfaction</keyword>
<keyword evidence="8 13" id="KW-0472">Membrane</keyword>
<comment type="subcellular location">
    <subcellularLocation>
        <location evidence="1">Cell membrane</location>
        <topology evidence="1">Multi-pass membrane protein</topology>
    </subcellularLocation>
</comment>
<keyword evidence="16" id="KW-1185">Reference proteome</keyword>
<keyword evidence="2" id="KW-1003">Cell membrane</keyword>
<dbReference type="SUPFAM" id="SSF81321">
    <property type="entry name" value="Family A G protein-coupled receptor-like"/>
    <property type="match status" value="1"/>
</dbReference>
<evidence type="ECO:0000256" key="2">
    <source>
        <dbReference type="ARBA" id="ARBA00022475"/>
    </source>
</evidence>
<dbReference type="GO" id="GO:0005886">
    <property type="term" value="C:plasma membrane"/>
    <property type="evidence" value="ECO:0007669"/>
    <property type="project" value="UniProtKB-SubCell"/>
</dbReference>
<dbReference type="InterPro" id="IPR017452">
    <property type="entry name" value="GPCR_Rhodpsn_7TM"/>
</dbReference>
<evidence type="ECO:0000313" key="16">
    <source>
        <dbReference type="Proteomes" id="UP000694620"/>
    </source>
</evidence>
<evidence type="ECO:0000259" key="14">
    <source>
        <dbReference type="PROSITE" id="PS50262"/>
    </source>
</evidence>
<dbReference type="PANTHER" id="PTHR26451">
    <property type="entry name" value="G_PROTEIN_RECEP_F1_2 DOMAIN-CONTAINING PROTEIN"/>
    <property type="match status" value="1"/>
</dbReference>
<organism evidence="15 16">
    <name type="scientific">Erpetoichthys calabaricus</name>
    <name type="common">Rope fish</name>
    <name type="synonym">Calamoichthys calabaricus</name>
    <dbReference type="NCBI Taxonomy" id="27687"/>
    <lineage>
        <taxon>Eukaryota</taxon>
        <taxon>Metazoa</taxon>
        <taxon>Chordata</taxon>
        <taxon>Craniata</taxon>
        <taxon>Vertebrata</taxon>
        <taxon>Euteleostomi</taxon>
        <taxon>Actinopterygii</taxon>
        <taxon>Polypteriformes</taxon>
        <taxon>Polypteridae</taxon>
        <taxon>Erpetoichthys</taxon>
    </lineage>
</organism>
<keyword evidence="11" id="KW-0325">Glycoprotein</keyword>
<evidence type="ECO:0000256" key="13">
    <source>
        <dbReference type="SAM" id="Phobius"/>
    </source>
</evidence>
<dbReference type="GO" id="GO:0004984">
    <property type="term" value="F:olfactory receptor activity"/>
    <property type="evidence" value="ECO:0007669"/>
    <property type="project" value="InterPro"/>
</dbReference>
<dbReference type="PRINTS" id="PR00237">
    <property type="entry name" value="GPCRRHODOPSN"/>
</dbReference>
<dbReference type="InterPro" id="IPR000276">
    <property type="entry name" value="GPCR_Rhodpsn"/>
</dbReference>
<dbReference type="GO" id="GO:0005549">
    <property type="term" value="F:odorant binding"/>
    <property type="evidence" value="ECO:0007669"/>
    <property type="project" value="TreeGrafter"/>
</dbReference>
<evidence type="ECO:0000256" key="1">
    <source>
        <dbReference type="ARBA" id="ARBA00004651"/>
    </source>
</evidence>
<evidence type="ECO:0000313" key="15">
    <source>
        <dbReference type="Ensembl" id="ENSECRP00000006541.1"/>
    </source>
</evidence>
<evidence type="ECO:0000256" key="9">
    <source>
        <dbReference type="ARBA" id="ARBA00023157"/>
    </source>
</evidence>
<feature type="transmembrane region" description="Helical" evidence="13">
    <location>
        <begin position="31"/>
        <end position="56"/>
    </location>
</feature>
<keyword evidence="3" id="KW-0716">Sensory transduction</keyword>
<reference evidence="15" key="1">
    <citation type="submission" date="2021-06" db="EMBL/GenBank/DDBJ databases">
        <authorList>
            <consortium name="Wellcome Sanger Institute Data Sharing"/>
        </authorList>
    </citation>
    <scope>NUCLEOTIDE SEQUENCE [LARGE SCALE GENOMIC DNA]</scope>
</reference>
<feature type="transmembrane region" description="Helical" evidence="13">
    <location>
        <begin position="189"/>
        <end position="216"/>
    </location>
</feature>